<evidence type="ECO:0000259" key="8">
    <source>
        <dbReference type="PROSITE" id="PS50928"/>
    </source>
</evidence>
<dbReference type="PANTHER" id="PTHR43744">
    <property type="entry name" value="ABC TRANSPORTER PERMEASE PROTEIN MG189-RELATED-RELATED"/>
    <property type="match status" value="1"/>
</dbReference>
<evidence type="ECO:0000256" key="2">
    <source>
        <dbReference type="ARBA" id="ARBA00022448"/>
    </source>
</evidence>
<dbReference type="CDD" id="cd06261">
    <property type="entry name" value="TM_PBP2"/>
    <property type="match status" value="1"/>
</dbReference>
<dbReference type="Proteomes" id="UP000838821">
    <property type="component" value="Unassembled WGS sequence"/>
</dbReference>
<feature type="transmembrane region" description="Helical" evidence="7">
    <location>
        <begin position="242"/>
        <end position="265"/>
    </location>
</feature>
<comment type="similarity">
    <text evidence="7">Belongs to the binding-protein-dependent transport system permease family.</text>
</comment>
<organism evidence="9 10">
    <name type="scientific">Paenibacillus allorhizoplanae</name>
    <dbReference type="NCBI Taxonomy" id="2905648"/>
    <lineage>
        <taxon>Bacteria</taxon>
        <taxon>Bacillati</taxon>
        <taxon>Bacillota</taxon>
        <taxon>Bacilli</taxon>
        <taxon>Bacillales</taxon>
        <taxon>Paenibacillaceae</taxon>
        <taxon>Paenibacillus</taxon>
    </lineage>
</organism>
<feature type="domain" description="ABC transmembrane type-1" evidence="8">
    <location>
        <begin position="75"/>
        <end position="265"/>
    </location>
</feature>
<feature type="transmembrane region" description="Helical" evidence="7">
    <location>
        <begin position="186"/>
        <end position="211"/>
    </location>
</feature>
<protein>
    <submittedName>
        <fullName evidence="9">Melibiose/raffinose/stachyose import permease protein MelC</fullName>
    </submittedName>
</protein>
<evidence type="ECO:0000256" key="4">
    <source>
        <dbReference type="ARBA" id="ARBA00022692"/>
    </source>
</evidence>
<dbReference type="PROSITE" id="PS50928">
    <property type="entry name" value="ABC_TM1"/>
    <property type="match status" value="1"/>
</dbReference>
<reference evidence="9" key="1">
    <citation type="submission" date="2022-01" db="EMBL/GenBank/DDBJ databases">
        <authorList>
            <person name="Criscuolo A."/>
        </authorList>
    </citation>
    <scope>NUCLEOTIDE SEQUENCE</scope>
    <source>
        <strain evidence="9">CIP111891</strain>
    </source>
</reference>
<evidence type="ECO:0000313" key="10">
    <source>
        <dbReference type="Proteomes" id="UP000838821"/>
    </source>
</evidence>
<evidence type="ECO:0000256" key="3">
    <source>
        <dbReference type="ARBA" id="ARBA00022475"/>
    </source>
</evidence>
<dbReference type="PANTHER" id="PTHR43744:SF3">
    <property type="entry name" value="LACTOSE TRANSPORT SYSTEM PERMEASE PROTEIN LACG"/>
    <property type="match status" value="1"/>
</dbReference>
<comment type="caution">
    <text evidence="9">The sequence shown here is derived from an EMBL/GenBank/DDBJ whole genome shotgun (WGS) entry which is preliminary data.</text>
</comment>
<evidence type="ECO:0000256" key="1">
    <source>
        <dbReference type="ARBA" id="ARBA00004651"/>
    </source>
</evidence>
<sequence>MVENKSVKLLTSILKYASLLIAVLTVLIPPYVVVVNAFKSAQEYATTSPFSLPDNIFNFANFSKVLEVGKLGQAFMNTGIIVASSLLINIILGTMVAYALGRFSFRGKGMILAAYLVATFIPLITTQVATFSIIQDLHLFNSRGAAILLYASTDAVQIYLYLQFIGKIPYSLDESAMMEGASLFRIYRTIIFPLLGPATATAVILKTISIYNDMYIPYLYMPSQKLGVVSTSLMRFAGPNSAHWELICAAILIVMLPTMILYLILQRFIFSGIVSGSVKE</sequence>
<dbReference type="InterPro" id="IPR035906">
    <property type="entry name" value="MetI-like_sf"/>
</dbReference>
<keyword evidence="5 7" id="KW-1133">Transmembrane helix</keyword>
<dbReference type="SUPFAM" id="SSF161098">
    <property type="entry name" value="MetI-like"/>
    <property type="match status" value="1"/>
</dbReference>
<feature type="transmembrane region" description="Helical" evidence="7">
    <location>
        <begin position="146"/>
        <end position="165"/>
    </location>
</feature>
<comment type="subcellular location">
    <subcellularLocation>
        <location evidence="1 7">Cell membrane</location>
        <topology evidence="1 7">Multi-pass membrane protein</topology>
    </subcellularLocation>
</comment>
<name>A0ABM9CZ79_9BACL</name>
<dbReference type="EMBL" id="CAKMMW010000046">
    <property type="protein sequence ID" value="CAH1232112.1"/>
    <property type="molecule type" value="Genomic_DNA"/>
</dbReference>
<keyword evidence="6 7" id="KW-0472">Membrane</keyword>
<feature type="transmembrane region" description="Helical" evidence="7">
    <location>
        <begin position="80"/>
        <end position="100"/>
    </location>
</feature>
<feature type="transmembrane region" description="Helical" evidence="7">
    <location>
        <begin position="112"/>
        <end position="134"/>
    </location>
</feature>
<evidence type="ECO:0000256" key="5">
    <source>
        <dbReference type="ARBA" id="ARBA00022989"/>
    </source>
</evidence>
<dbReference type="Pfam" id="PF00528">
    <property type="entry name" value="BPD_transp_1"/>
    <property type="match status" value="1"/>
</dbReference>
<keyword evidence="4 7" id="KW-0812">Transmembrane</keyword>
<gene>
    <name evidence="9" type="primary">melC_24</name>
    <name evidence="9" type="ORF">PAECIP111891_06952</name>
</gene>
<evidence type="ECO:0000313" key="9">
    <source>
        <dbReference type="EMBL" id="CAH1232112.1"/>
    </source>
</evidence>
<accession>A0ABM9CZ79</accession>
<evidence type="ECO:0000256" key="7">
    <source>
        <dbReference type="RuleBase" id="RU363032"/>
    </source>
</evidence>
<feature type="transmembrane region" description="Helical" evidence="7">
    <location>
        <begin position="12"/>
        <end position="32"/>
    </location>
</feature>
<keyword evidence="3" id="KW-1003">Cell membrane</keyword>
<dbReference type="Gene3D" id="1.10.3720.10">
    <property type="entry name" value="MetI-like"/>
    <property type="match status" value="1"/>
</dbReference>
<proteinExistence type="inferred from homology"/>
<dbReference type="InterPro" id="IPR000515">
    <property type="entry name" value="MetI-like"/>
</dbReference>
<keyword evidence="10" id="KW-1185">Reference proteome</keyword>
<evidence type="ECO:0000256" key="6">
    <source>
        <dbReference type="ARBA" id="ARBA00023136"/>
    </source>
</evidence>
<keyword evidence="2 7" id="KW-0813">Transport</keyword>